<evidence type="ECO:0000256" key="4">
    <source>
        <dbReference type="ARBA" id="ARBA00022989"/>
    </source>
</evidence>
<accession>A0A1T4Y1C2</accession>
<evidence type="ECO:0000313" key="9">
    <source>
        <dbReference type="Proteomes" id="UP000190774"/>
    </source>
</evidence>
<dbReference type="InterPro" id="IPR010432">
    <property type="entry name" value="RDD"/>
</dbReference>
<feature type="domain" description="RDD" evidence="7">
    <location>
        <begin position="40"/>
        <end position="150"/>
    </location>
</feature>
<protein>
    <submittedName>
        <fullName evidence="8">RDD family protein</fullName>
    </submittedName>
</protein>
<dbReference type="PANTHER" id="PTHR36115">
    <property type="entry name" value="PROLINE-RICH ANTIGEN HOMOLOG-RELATED"/>
    <property type="match status" value="1"/>
</dbReference>
<dbReference type="EMBL" id="FUYE01000006">
    <property type="protein sequence ID" value="SKA95075.1"/>
    <property type="molecule type" value="Genomic_DNA"/>
</dbReference>
<reference evidence="9" key="1">
    <citation type="submission" date="2017-02" db="EMBL/GenBank/DDBJ databases">
        <authorList>
            <person name="Varghese N."/>
            <person name="Submissions S."/>
        </authorList>
    </citation>
    <scope>NUCLEOTIDE SEQUENCE [LARGE SCALE GENOMIC DNA]</scope>
    <source>
        <strain evidence="9">ATCC 700200</strain>
    </source>
</reference>
<evidence type="ECO:0000256" key="5">
    <source>
        <dbReference type="ARBA" id="ARBA00023136"/>
    </source>
</evidence>
<keyword evidence="4 6" id="KW-1133">Transmembrane helix</keyword>
<keyword evidence="3 6" id="KW-0812">Transmembrane</keyword>
<gene>
    <name evidence="8" type="ORF">SAMN02745166_02263</name>
</gene>
<evidence type="ECO:0000256" key="3">
    <source>
        <dbReference type="ARBA" id="ARBA00022692"/>
    </source>
</evidence>
<dbReference type="GO" id="GO:0005886">
    <property type="term" value="C:plasma membrane"/>
    <property type="evidence" value="ECO:0007669"/>
    <property type="project" value="UniProtKB-SubCell"/>
</dbReference>
<sequence length="187" mass="20735">MENLPSPNLIQEAVNPYAPPVAEVVNLETVGNLADAYETASKLKRFINWMIDRVAVYGVLVVVIAALGMAEEVGYISGFMDWVEEMNHLEDVAITAVCTILYYTVTETLFSRSFGKLITGTKVITTAGGKPTFLSVLGRSFARIVPFEPFSMFGDSAWHDGWSGTQVIDLRKKIVGPRSQLMRGYYR</sequence>
<proteinExistence type="predicted"/>
<evidence type="ECO:0000256" key="6">
    <source>
        <dbReference type="SAM" id="Phobius"/>
    </source>
</evidence>
<dbReference type="InterPro" id="IPR051791">
    <property type="entry name" value="Pra-immunoreactive"/>
</dbReference>
<feature type="transmembrane region" description="Helical" evidence="6">
    <location>
        <begin position="92"/>
        <end position="110"/>
    </location>
</feature>
<name>A0A1T4Y1C2_9BACT</name>
<dbReference type="Proteomes" id="UP000190774">
    <property type="component" value="Unassembled WGS sequence"/>
</dbReference>
<feature type="transmembrane region" description="Helical" evidence="6">
    <location>
        <begin position="54"/>
        <end position="80"/>
    </location>
</feature>
<dbReference type="AlphaFoldDB" id="A0A1T4Y1C2"/>
<evidence type="ECO:0000259" key="7">
    <source>
        <dbReference type="Pfam" id="PF06271"/>
    </source>
</evidence>
<dbReference type="RefSeq" id="WP_078813468.1">
    <property type="nucleotide sequence ID" value="NZ_FUYE01000006.1"/>
</dbReference>
<evidence type="ECO:0000256" key="2">
    <source>
        <dbReference type="ARBA" id="ARBA00022475"/>
    </source>
</evidence>
<organism evidence="8 9">
    <name type="scientific">Prosthecobacter debontii</name>
    <dbReference type="NCBI Taxonomy" id="48467"/>
    <lineage>
        <taxon>Bacteria</taxon>
        <taxon>Pseudomonadati</taxon>
        <taxon>Verrucomicrobiota</taxon>
        <taxon>Verrucomicrobiia</taxon>
        <taxon>Verrucomicrobiales</taxon>
        <taxon>Verrucomicrobiaceae</taxon>
        <taxon>Prosthecobacter</taxon>
    </lineage>
</organism>
<dbReference type="OrthoDB" id="9793824at2"/>
<keyword evidence="2" id="KW-1003">Cell membrane</keyword>
<dbReference type="Pfam" id="PF06271">
    <property type="entry name" value="RDD"/>
    <property type="match status" value="1"/>
</dbReference>
<evidence type="ECO:0000313" key="8">
    <source>
        <dbReference type="EMBL" id="SKA95075.1"/>
    </source>
</evidence>
<evidence type="ECO:0000256" key="1">
    <source>
        <dbReference type="ARBA" id="ARBA00004651"/>
    </source>
</evidence>
<dbReference type="STRING" id="48467.SAMN02745166_02263"/>
<dbReference type="PANTHER" id="PTHR36115:SF4">
    <property type="entry name" value="MEMBRANE PROTEIN"/>
    <property type="match status" value="1"/>
</dbReference>
<comment type="subcellular location">
    <subcellularLocation>
        <location evidence="1">Cell membrane</location>
        <topology evidence="1">Multi-pass membrane protein</topology>
    </subcellularLocation>
</comment>
<keyword evidence="9" id="KW-1185">Reference proteome</keyword>
<keyword evidence="5 6" id="KW-0472">Membrane</keyword>